<evidence type="ECO:0000259" key="2">
    <source>
        <dbReference type="PROSITE" id="PS50020"/>
    </source>
</evidence>
<dbReference type="PROSITE" id="PS50020">
    <property type="entry name" value="WW_DOMAIN_2"/>
    <property type="match status" value="2"/>
</dbReference>
<dbReference type="PANTHER" id="PTHR11864:SF0">
    <property type="entry name" value="PRP40 PRE-MRNA PROCESSING FACTOR 40 HOMOLOG A (YEAST)"/>
    <property type="match status" value="1"/>
</dbReference>
<dbReference type="RefSeq" id="XP_005779214.1">
    <property type="nucleotide sequence ID" value="XM_005779157.1"/>
</dbReference>
<feature type="region of interest" description="Disordered" evidence="1">
    <location>
        <begin position="226"/>
        <end position="265"/>
    </location>
</feature>
<proteinExistence type="predicted"/>
<dbReference type="InterPro" id="IPR039726">
    <property type="entry name" value="Prp40-like"/>
</dbReference>
<dbReference type="KEGG" id="ehx:EMIHUDRAFT_236456"/>
<feature type="region of interest" description="Disordered" evidence="1">
    <location>
        <begin position="118"/>
        <end position="137"/>
    </location>
</feature>
<evidence type="ECO:0000256" key="1">
    <source>
        <dbReference type="SAM" id="MobiDB-lite"/>
    </source>
</evidence>
<organism evidence="3 4">
    <name type="scientific">Emiliania huxleyi (strain CCMP1516)</name>
    <dbReference type="NCBI Taxonomy" id="280463"/>
    <lineage>
        <taxon>Eukaryota</taxon>
        <taxon>Haptista</taxon>
        <taxon>Haptophyta</taxon>
        <taxon>Prymnesiophyceae</taxon>
        <taxon>Isochrysidales</taxon>
        <taxon>Noelaerhabdaceae</taxon>
        <taxon>Emiliania</taxon>
    </lineage>
</organism>
<dbReference type="GO" id="GO:0005685">
    <property type="term" value="C:U1 snRNP"/>
    <property type="evidence" value="ECO:0007669"/>
    <property type="project" value="TreeGrafter"/>
</dbReference>
<dbReference type="Proteomes" id="UP000013827">
    <property type="component" value="Unassembled WGS sequence"/>
</dbReference>
<dbReference type="GeneID" id="17272331"/>
<dbReference type="HOGENOM" id="CLU_067454_0_0_1"/>
<dbReference type="CDD" id="cd00201">
    <property type="entry name" value="WW"/>
    <property type="match status" value="2"/>
</dbReference>
<dbReference type="SUPFAM" id="SSF51045">
    <property type="entry name" value="WW domain"/>
    <property type="match status" value="2"/>
</dbReference>
<feature type="compositionally biased region" description="Basic and acidic residues" evidence="1">
    <location>
        <begin position="250"/>
        <end position="259"/>
    </location>
</feature>
<accession>A0A0D3JTF0</accession>
<protein>
    <recommendedName>
        <fullName evidence="2">WW domain-containing protein</fullName>
    </recommendedName>
</protein>
<dbReference type="InterPro" id="IPR036020">
    <property type="entry name" value="WW_dom_sf"/>
</dbReference>
<dbReference type="PANTHER" id="PTHR11864">
    <property type="entry name" value="PRE-MRNA-PROCESSING PROTEIN PRP40"/>
    <property type="match status" value="1"/>
</dbReference>
<evidence type="ECO:0000313" key="3">
    <source>
        <dbReference type="EnsemblProtists" id="EOD26785"/>
    </source>
</evidence>
<dbReference type="eggNOG" id="KOG0152">
    <property type="taxonomic scope" value="Eukaryota"/>
</dbReference>
<keyword evidence="4" id="KW-1185">Reference proteome</keyword>
<name>A0A0D3JTF0_EMIH1</name>
<dbReference type="Gene3D" id="2.20.70.10">
    <property type="match status" value="2"/>
</dbReference>
<dbReference type="EnsemblProtists" id="EOD26785">
    <property type="protein sequence ID" value="EOD26785"/>
    <property type="gene ID" value="EMIHUDRAFT_236456"/>
</dbReference>
<feature type="domain" description="WW" evidence="2">
    <location>
        <begin position="141"/>
        <end position="167"/>
    </location>
</feature>
<dbReference type="GO" id="GO:0003723">
    <property type="term" value="F:RNA binding"/>
    <property type="evidence" value="ECO:0007669"/>
    <property type="project" value="TreeGrafter"/>
</dbReference>
<dbReference type="InterPro" id="IPR001202">
    <property type="entry name" value="WW_dom"/>
</dbReference>
<dbReference type="GO" id="GO:0071004">
    <property type="term" value="C:U2-type prespliceosome"/>
    <property type="evidence" value="ECO:0007669"/>
    <property type="project" value="TreeGrafter"/>
</dbReference>
<dbReference type="SMART" id="SM00456">
    <property type="entry name" value="WW"/>
    <property type="match status" value="2"/>
</dbReference>
<dbReference type="GO" id="GO:0045292">
    <property type="term" value="P:mRNA cis splicing, via spliceosome"/>
    <property type="evidence" value="ECO:0007669"/>
    <property type="project" value="InterPro"/>
</dbReference>
<dbReference type="STRING" id="2903.R1EJD2"/>
<reference evidence="4" key="1">
    <citation type="journal article" date="2013" name="Nature">
        <title>Pan genome of the phytoplankton Emiliania underpins its global distribution.</title>
        <authorList>
            <person name="Read B.A."/>
            <person name="Kegel J."/>
            <person name="Klute M.J."/>
            <person name="Kuo A."/>
            <person name="Lefebvre S.C."/>
            <person name="Maumus F."/>
            <person name="Mayer C."/>
            <person name="Miller J."/>
            <person name="Monier A."/>
            <person name="Salamov A."/>
            <person name="Young J."/>
            <person name="Aguilar M."/>
            <person name="Claverie J.M."/>
            <person name="Frickenhaus S."/>
            <person name="Gonzalez K."/>
            <person name="Herman E.K."/>
            <person name="Lin Y.C."/>
            <person name="Napier J."/>
            <person name="Ogata H."/>
            <person name="Sarno A.F."/>
            <person name="Shmutz J."/>
            <person name="Schroeder D."/>
            <person name="de Vargas C."/>
            <person name="Verret F."/>
            <person name="von Dassow P."/>
            <person name="Valentin K."/>
            <person name="Van de Peer Y."/>
            <person name="Wheeler G."/>
            <person name="Dacks J.B."/>
            <person name="Delwiche C.F."/>
            <person name="Dyhrman S.T."/>
            <person name="Glockner G."/>
            <person name="John U."/>
            <person name="Richards T."/>
            <person name="Worden A.Z."/>
            <person name="Zhang X."/>
            <person name="Grigoriev I.V."/>
            <person name="Allen A.E."/>
            <person name="Bidle K."/>
            <person name="Borodovsky M."/>
            <person name="Bowler C."/>
            <person name="Brownlee C."/>
            <person name="Cock J.M."/>
            <person name="Elias M."/>
            <person name="Gladyshev V.N."/>
            <person name="Groth M."/>
            <person name="Guda C."/>
            <person name="Hadaegh A."/>
            <person name="Iglesias-Rodriguez M.D."/>
            <person name="Jenkins J."/>
            <person name="Jones B.M."/>
            <person name="Lawson T."/>
            <person name="Leese F."/>
            <person name="Lindquist E."/>
            <person name="Lobanov A."/>
            <person name="Lomsadze A."/>
            <person name="Malik S.B."/>
            <person name="Marsh M.E."/>
            <person name="Mackinder L."/>
            <person name="Mock T."/>
            <person name="Mueller-Roeber B."/>
            <person name="Pagarete A."/>
            <person name="Parker M."/>
            <person name="Probert I."/>
            <person name="Quesneville H."/>
            <person name="Raines C."/>
            <person name="Rensing S.A."/>
            <person name="Riano-Pachon D.M."/>
            <person name="Richier S."/>
            <person name="Rokitta S."/>
            <person name="Shiraiwa Y."/>
            <person name="Soanes D.M."/>
            <person name="van der Giezen M."/>
            <person name="Wahlund T.M."/>
            <person name="Williams B."/>
            <person name="Wilson W."/>
            <person name="Wolfe G."/>
            <person name="Wurch L.L."/>
        </authorList>
    </citation>
    <scope>NUCLEOTIDE SEQUENCE</scope>
</reference>
<dbReference type="AlphaFoldDB" id="A0A0D3JTF0"/>
<sequence>MPDRSAATSSAAPASAASAVANANGGAAGLPTPRAAGSFVAPDGLDVKLFDPTTGRFGLFGTPVWGTRYGSTQPLQKIENVRPLCMDFFKSGFCNRKGPHNQGCLFRHDEIEGKGKIEAPPGADAAPRPLAPTDGPGAACREAKAPDGRTYYYHAATKETKWTRPTAAPGAAPTPLPEGWKEAKAPDGRTYYYHAATKETKWTRPTAAKESRRGCSIDFAAAPASALASAPAAATNGHGGASTAEAADEPAAKRARPDAGADASE</sequence>
<dbReference type="Pfam" id="PF00397">
    <property type="entry name" value="WW"/>
    <property type="match status" value="2"/>
</dbReference>
<reference evidence="3" key="2">
    <citation type="submission" date="2024-10" db="UniProtKB">
        <authorList>
            <consortium name="EnsemblProtists"/>
        </authorList>
    </citation>
    <scope>IDENTIFICATION</scope>
</reference>
<dbReference type="PaxDb" id="2903-EOD26785"/>
<feature type="domain" description="WW" evidence="2">
    <location>
        <begin position="174"/>
        <end position="207"/>
    </location>
</feature>
<evidence type="ECO:0000313" key="4">
    <source>
        <dbReference type="Proteomes" id="UP000013827"/>
    </source>
</evidence>